<evidence type="ECO:0000313" key="4">
    <source>
        <dbReference type="EMBL" id="ETO31269.1"/>
    </source>
</evidence>
<gene>
    <name evidence="4" type="ORF">RFI_05851</name>
</gene>
<evidence type="ECO:0000256" key="1">
    <source>
        <dbReference type="ARBA" id="ARBA00008060"/>
    </source>
</evidence>
<dbReference type="Gene3D" id="1.20.5.170">
    <property type="match status" value="1"/>
</dbReference>
<accession>X6NZJ7</accession>
<keyword evidence="5" id="KW-1185">Reference proteome</keyword>
<name>X6NZJ7_RETFI</name>
<dbReference type="EMBL" id="ASPP01005036">
    <property type="protein sequence ID" value="ETO31269.1"/>
    <property type="molecule type" value="Genomic_DNA"/>
</dbReference>
<dbReference type="Pfam" id="PF07061">
    <property type="entry name" value="Swi5"/>
    <property type="match status" value="1"/>
</dbReference>
<evidence type="ECO:0000313" key="5">
    <source>
        <dbReference type="Proteomes" id="UP000023152"/>
    </source>
</evidence>
<dbReference type="PANTHER" id="PTHR28529:SF2">
    <property type="entry name" value="DNA REPAIR PROTEIN SWI5 HOMOLOG"/>
    <property type="match status" value="1"/>
</dbReference>
<proteinExistence type="inferred from homology"/>
<dbReference type="GO" id="GO:0032798">
    <property type="term" value="C:Swi5-Sfr1 complex"/>
    <property type="evidence" value="ECO:0007669"/>
    <property type="project" value="TreeGrafter"/>
</dbReference>
<keyword evidence="2" id="KW-0227">DNA damage</keyword>
<dbReference type="GO" id="GO:0034974">
    <property type="term" value="C:Swi5-Swi2 complex"/>
    <property type="evidence" value="ECO:0007669"/>
    <property type="project" value="TreeGrafter"/>
</dbReference>
<dbReference type="Proteomes" id="UP000023152">
    <property type="component" value="Unassembled WGS sequence"/>
</dbReference>
<sequence>MFKENSILPFTSLDESTQRKVLEHLGTKETNQSNIYVASPDAINCKDINNMIAVYHLKDNSTQTNKIEEKDNESQKTSTIKHPEKQVVLAKPKLQITNVKDIRKQANEPKRQLRDKKLQKEWIEAMHQYNEMKDAAQILLGKLAEMRQTTNKSLYPEFDLELTD</sequence>
<dbReference type="PANTHER" id="PTHR28529">
    <property type="entry name" value="DNA REPAIR PROTEIN SWI5 HOMOLOG"/>
    <property type="match status" value="1"/>
</dbReference>
<dbReference type="AlphaFoldDB" id="X6NZJ7"/>
<keyword evidence="3" id="KW-0234">DNA repair</keyword>
<evidence type="ECO:0000256" key="2">
    <source>
        <dbReference type="ARBA" id="ARBA00022763"/>
    </source>
</evidence>
<dbReference type="GO" id="GO:0000724">
    <property type="term" value="P:double-strand break repair via homologous recombination"/>
    <property type="evidence" value="ECO:0007669"/>
    <property type="project" value="TreeGrafter"/>
</dbReference>
<evidence type="ECO:0000256" key="3">
    <source>
        <dbReference type="ARBA" id="ARBA00023204"/>
    </source>
</evidence>
<comment type="caution">
    <text evidence="4">The sequence shown here is derived from an EMBL/GenBank/DDBJ whole genome shotgun (WGS) entry which is preliminary data.</text>
</comment>
<comment type="similarity">
    <text evidence="1">Belongs to the SWI5/SAE3 family.</text>
</comment>
<organism evidence="4 5">
    <name type="scientific">Reticulomyxa filosa</name>
    <dbReference type="NCBI Taxonomy" id="46433"/>
    <lineage>
        <taxon>Eukaryota</taxon>
        <taxon>Sar</taxon>
        <taxon>Rhizaria</taxon>
        <taxon>Retaria</taxon>
        <taxon>Foraminifera</taxon>
        <taxon>Monothalamids</taxon>
        <taxon>Reticulomyxidae</taxon>
        <taxon>Reticulomyxa</taxon>
    </lineage>
</organism>
<protein>
    <submittedName>
        <fullName evidence="4">Uncharacterized protein</fullName>
    </submittedName>
</protein>
<dbReference type="InterPro" id="IPR010760">
    <property type="entry name" value="DNA-repair_Swi5"/>
</dbReference>
<reference evidence="4 5" key="1">
    <citation type="journal article" date="2013" name="Curr. Biol.">
        <title>The Genome of the Foraminiferan Reticulomyxa filosa.</title>
        <authorList>
            <person name="Glockner G."/>
            <person name="Hulsmann N."/>
            <person name="Schleicher M."/>
            <person name="Noegel A.A."/>
            <person name="Eichinger L."/>
            <person name="Gallinger C."/>
            <person name="Pawlowski J."/>
            <person name="Sierra R."/>
            <person name="Euteneuer U."/>
            <person name="Pillet L."/>
            <person name="Moustafa A."/>
            <person name="Platzer M."/>
            <person name="Groth M."/>
            <person name="Szafranski K."/>
            <person name="Schliwa M."/>
        </authorList>
    </citation>
    <scope>NUCLEOTIDE SEQUENCE [LARGE SCALE GENOMIC DNA]</scope>
</reference>
<dbReference type="OrthoDB" id="255837at2759"/>